<accession>A0A843TWU7</accession>
<dbReference type="AlphaFoldDB" id="A0A843TWU7"/>
<keyword evidence="2" id="KW-0472">Membrane</keyword>
<evidence type="ECO:0000256" key="1">
    <source>
        <dbReference type="SAM" id="MobiDB-lite"/>
    </source>
</evidence>
<feature type="transmembrane region" description="Helical" evidence="2">
    <location>
        <begin position="101"/>
        <end position="120"/>
    </location>
</feature>
<protein>
    <submittedName>
        <fullName evidence="3">Uncharacterized protein</fullName>
    </submittedName>
</protein>
<proteinExistence type="predicted"/>
<keyword evidence="2" id="KW-1133">Transmembrane helix</keyword>
<evidence type="ECO:0000313" key="3">
    <source>
        <dbReference type="EMBL" id="MQL74020.1"/>
    </source>
</evidence>
<gene>
    <name evidence="3" type="ORF">Taro_006379</name>
</gene>
<comment type="caution">
    <text evidence="3">The sequence shown here is derived from an EMBL/GenBank/DDBJ whole genome shotgun (WGS) entry which is preliminary data.</text>
</comment>
<dbReference type="EMBL" id="NMUH01000188">
    <property type="protein sequence ID" value="MQL74020.1"/>
    <property type="molecule type" value="Genomic_DNA"/>
</dbReference>
<keyword evidence="2" id="KW-0812">Transmembrane</keyword>
<evidence type="ECO:0000313" key="4">
    <source>
        <dbReference type="Proteomes" id="UP000652761"/>
    </source>
</evidence>
<keyword evidence="4" id="KW-1185">Reference proteome</keyword>
<evidence type="ECO:0000256" key="2">
    <source>
        <dbReference type="SAM" id="Phobius"/>
    </source>
</evidence>
<sequence length="141" mass="15957">LERASRRSLLREQKLHNGSFVVPLRTAEKGRPARSREKEDRDFAELELEKELRLRAVRPEEEQKGGEGSSWLGGKGRNEGQQSLSPRDCIAFTYLFPDAKVIVFVTEVLVVGVLGLSFYVQKCSSSVEKRRPIEVLGVCRL</sequence>
<feature type="compositionally biased region" description="Gly residues" evidence="1">
    <location>
        <begin position="66"/>
        <end position="75"/>
    </location>
</feature>
<reference evidence="3" key="1">
    <citation type="submission" date="2017-07" db="EMBL/GenBank/DDBJ databases">
        <title>Taro Niue Genome Assembly and Annotation.</title>
        <authorList>
            <person name="Atibalentja N."/>
            <person name="Keating K."/>
            <person name="Fields C.J."/>
        </authorList>
    </citation>
    <scope>NUCLEOTIDE SEQUENCE</scope>
    <source>
        <strain evidence="3">Niue_2</strain>
        <tissue evidence="3">Leaf</tissue>
    </source>
</reference>
<dbReference type="Proteomes" id="UP000652761">
    <property type="component" value="Unassembled WGS sequence"/>
</dbReference>
<feature type="non-terminal residue" evidence="3">
    <location>
        <position position="141"/>
    </location>
</feature>
<name>A0A843TWU7_COLES</name>
<organism evidence="3 4">
    <name type="scientific">Colocasia esculenta</name>
    <name type="common">Wild taro</name>
    <name type="synonym">Arum esculentum</name>
    <dbReference type="NCBI Taxonomy" id="4460"/>
    <lineage>
        <taxon>Eukaryota</taxon>
        <taxon>Viridiplantae</taxon>
        <taxon>Streptophyta</taxon>
        <taxon>Embryophyta</taxon>
        <taxon>Tracheophyta</taxon>
        <taxon>Spermatophyta</taxon>
        <taxon>Magnoliopsida</taxon>
        <taxon>Liliopsida</taxon>
        <taxon>Araceae</taxon>
        <taxon>Aroideae</taxon>
        <taxon>Colocasieae</taxon>
        <taxon>Colocasia</taxon>
    </lineage>
</organism>
<feature type="region of interest" description="Disordered" evidence="1">
    <location>
        <begin position="57"/>
        <end position="83"/>
    </location>
</feature>